<organism evidence="1 2">
    <name type="scientific">Glossina palpalis gambiensis</name>
    <dbReference type="NCBI Taxonomy" id="67801"/>
    <lineage>
        <taxon>Eukaryota</taxon>
        <taxon>Metazoa</taxon>
        <taxon>Ecdysozoa</taxon>
        <taxon>Arthropoda</taxon>
        <taxon>Hexapoda</taxon>
        <taxon>Insecta</taxon>
        <taxon>Pterygota</taxon>
        <taxon>Neoptera</taxon>
        <taxon>Endopterygota</taxon>
        <taxon>Diptera</taxon>
        <taxon>Brachycera</taxon>
        <taxon>Muscomorpha</taxon>
        <taxon>Hippoboscoidea</taxon>
        <taxon>Glossinidae</taxon>
        <taxon>Glossina</taxon>
    </lineage>
</organism>
<reference evidence="2" key="1">
    <citation type="submission" date="2015-01" db="EMBL/GenBank/DDBJ databases">
        <authorList>
            <person name="Aksoy S."/>
            <person name="Warren W."/>
            <person name="Wilson R.K."/>
        </authorList>
    </citation>
    <scope>NUCLEOTIDE SEQUENCE [LARGE SCALE GENOMIC DNA]</scope>
    <source>
        <strain evidence="2">IAEA</strain>
    </source>
</reference>
<proteinExistence type="predicted"/>
<dbReference type="EnsemblMetazoa" id="GPPI022416-RA">
    <property type="protein sequence ID" value="GPPI022416-PA"/>
    <property type="gene ID" value="GPPI022416"/>
</dbReference>
<protein>
    <submittedName>
        <fullName evidence="1">Uncharacterized protein</fullName>
    </submittedName>
</protein>
<dbReference type="VEuPathDB" id="VectorBase:GPPI022416"/>
<keyword evidence="2" id="KW-1185">Reference proteome</keyword>
<dbReference type="EMBL" id="JXJN01010025">
    <property type="status" value="NOT_ANNOTATED_CDS"/>
    <property type="molecule type" value="Genomic_DNA"/>
</dbReference>
<evidence type="ECO:0000313" key="1">
    <source>
        <dbReference type="EnsemblMetazoa" id="GPPI022416-PA"/>
    </source>
</evidence>
<accession>A0A1B0B8P3</accession>
<name>A0A1B0B8P3_9MUSC</name>
<evidence type="ECO:0000313" key="2">
    <source>
        <dbReference type="Proteomes" id="UP000092460"/>
    </source>
</evidence>
<sequence length="176" mass="20524">MFSEEYQTLTGKLFLPKNNQQMHINLINSESSTLIQNMISLSDMFVIHNLPGKKLTKNKELWRVLDCGTRSPQPHFKILQQKDRRTAVQISIRTCNGNCKYYLAIYMQNISTLEHKYSIINIGYFVSTTREPTSANQQQIDSFSKPLKFANTTFDTFRLQLRIHCIWNMILNRANG</sequence>
<dbReference type="AlphaFoldDB" id="A0A1B0B8P3"/>
<reference evidence="1" key="2">
    <citation type="submission" date="2020-05" db="UniProtKB">
        <authorList>
            <consortium name="EnsemblMetazoa"/>
        </authorList>
    </citation>
    <scope>IDENTIFICATION</scope>
    <source>
        <strain evidence="1">IAEA</strain>
    </source>
</reference>
<dbReference type="Proteomes" id="UP000092460">
    <property type="component" value="Unassembled WGS sequence"/>
</dbReference>